<organism evidence="1 2">
    <name type="scientific">Aquitalea magnusonii</name>
    <dbReference type="NCBI Taxonomy" id="332411"/>
    <lineage>
        <taxon>Bacteria</taxon>
        <taxon>Pseudomonadati</taxon>
        <taxon>Pseudomonadota</taxon>
        <taxon>Betaproteobacteria</taxon>
        <taxon>Neisseriales</taxon>
        <taxon>Chromobacteriaceae</taxon>
        <taxon>Aquitalea</taxon>
    </lineage>
</organism>
<dbReference type="AlphaFoldDB" id="A0A3G9GGE4"/>
<proteinExistence type="predicted"/>
<keyword evidence="2" id="KW-1185">Reference proteome</keyword>
<reference evidence="2" key="1">
    <citation type="journal article" date="2017" name="Biotechnol. Biofuels">
        <title>Evaluation of environmental bacterial communities as a factor affecting the growth of duckweed Lemna minor.</title>
        <authorList>
            <person name="Ishizawa H."/>
            <person name="Kuroda M."/>
            <person name="Morikawa M."/>
            <person name="Ike M."/>
        </authorList>
    </citation>
    <scope>NUCLEOTIDE SEQUENCE [LARGE SCALE GENOMIC DNA]</scope>
    <source>
        <strain evidence="2">H3</strain>
    </source>
</reference>
<sequence length="40" mass="4732">MRGAGVAKQRLAAWRRARRHRQRKQYGKVGQGFAWLPLLR</sequence>
<gene>
    <name evidence="1" type="ORF">DLM_1704</name>
</gene>
<accession>A0A3G9GGE4</accession>
<dbReference type="Proteomes" id="UP000198290">
    <property type="component" value="Chromosome"/>
</dbReference>
<dbReference type="KEGG" id="amah:DLM_1704"/>
<reference evidence="2" key="3">
    <citation type="journal article" date="2017" name="Plant Physiol. Biochem.">
        <title>Differential oxidative and antioxidative response of duckweed Lemna minor toward plant growth promoting/inhibiting bacteria.</title>
        <authorList>
            <person name="Ishizawa H."/>
            <person name="Kuroda M."/>
            <person name="Morikawa M."/>
            <person name="Ike M."/>
        </authorList>
    </citation>
    <scope>NUCLEOTIDE SEQUENCE [LARGE SCALE GENOMIC DNA]</scope>
    <source>
        <strain evidence="2">H3</strain>
    </source>
</reference>
<protein>
    <submittedName>
        <fullName evidence="1">Uncharacterized protein</fullName>
    </submittedName>
</protein>
<evidence type="ECO:0000313" key="1">
    <source>
        <dbReference type="EMBL" id="BBF85321.1"/>
    </source>
</evidence>
<name>A0A3G9GGE4_9NEIS</name>
<dbReference type="EMBL" id="AP018823">
    <property type="protein sequence ID" value="BBF85321.1"/>
    <property type="molecule type" value="Genomic_DNA"/>
</dbReference>
<reference evidence="1 2" key="2">
    <citation type="journal article" date="2017" name="Genome Announc.">
        <title>Draft genome sequence of Aquitalea magnusonii strain H3, a plant growth-promoting bacterium of duckweed Lemna minor.</title>
        <authorList>
            <person name="Ishizawa H."/>
            <person name="Kuroda M."/>
            <person name="Ike M."/>
        </authorList>
    </citation>
    <scope>NUCLEOTIDE SEQUENCE [LARGE SCALE GENOMIC DNA]</scope>
    <source>
        <strain evidence="1 2">H3</strain>
    </source>
</reference>
<evidence type="ECO:0000313" key="2">
    <source>
        <dbReference type="Proteomes" id="UP000198290"/>
    </source>
</evidence>